<protein>
    <submittedName>
        <fullName evidence="1">Uncharacterized protein</fullName>
    </submittedName>
</protein>
<comment type="caution">
    <text evidence="1">The sequence shown here is derived from an EMBL/GenBank/DDBJ whole genome shotgun (WGS) entry which is preliminary data.</text>
</comment>
<reference evidence="1 2" key="1">
    <citation type="submission" date="2024-03" db="EMBL/GenBank/DDBJ databases">
        <authorList>
            <person name="Martinez-Hernandez J."/>
        </authorList>
    </citation>
    <scope>NUCLEOTIDE SEQUENCE [LARGE SCALE GENOMIC DNA]</scope>
</reference>
<dbReference type="EMBL" id="CAXHTB010000004">
    <property type="protein sequence ID" value="CAL0305802.1"/>
    <property type="molecule type" value="Genomic_DNA"/>
</dbReference>
<sequence>MFNSTFTSLCFPTVSLRFSGKMDAVARGRKRNNDSVLKVNFEVNPDKLINIQMPPTLKKQLVDDCEVITHLGKDIRFS</sequence>
<organism evidence="1 2">
    <name type="scientific">Lupinus luteus</name>
    <name type="common">European yellow lupine</name>
    <dbReference type="NCBI Taxonomy" id="3873"/>
    <lineage>
        <taxon>Eukaryota</taxon>
        <taxon>Viridiplantae</taxon>
        <taxon>Streptophyta</taxon>
        <taxon>Embryophyta</taxon>
        <taxon>Tracheophyta</taxon>
        <taxon>Spermatophyta</taxon>
        <taxon>Magnoliopsida</taxon>
        <taxon>eudicotyledons</taxon>
        <taxon>Gunneridae</taxon>
        <taxon>Pentapetalae</taxon>
        <taxon>rosids</taxon>
        <taxon>fabids</taxon>
        <taxon>Fabales</taxon>
        <taxon>Fabaceae</taxon>
        <taxon>Papilionoideae</taxon>
        <taxon>50 kb inversion clade</taxon>
        <taxon>genistoids sensu lato</taxon>
        <taxon>core genistoids</taxon>
        <taxon>Genisteae</taxon>
        <taxon>Lupinus</taxon>
    </lineage>
</organism>
<evidence type="ECO:0000313" key="1">
    <source>
        <dbReference type="EMBL" id="CAL0305802.1"/>
    </source>
</evidence>
<name>A0AAV1WAA7_LUPLU</name>
<keyword evidence="2" id="KW-1185">Reference proteome</keyword>
<dbReference type="AlphaFoldDB" id="A0AAV1WAA7"/>
<evidence type="ECO:0000313" key="2">
    <source>
        <dbReference type="Proteomes" id="UP001497480"/>
    </source>
</evidence>
<dbReference type="Proteomes" id="UP001497480">
    <property type="component" value="Unassembled WGS sequence"/>
</dbReference>
<proteinExistence type="predicted"/>
<dbReference type="PROSITE" id="PS51640">
    <property type="entry name" value="MRG"/>
    <property type="match status" value="1"/>
</dbReference>
<accession>A0AAV1WAA7</accession>
<gene>
    <name evidence="1" type="ORF">LLUT_LOCUS6862</name>
</gene>